<evidence type="ECO:0008006" key="4">
    <source>
        <dbReference type="Google" id="ProtNLM"/>
    </source>
</evidence>
<comment type="caution">
    <text evidence="2">The sequence shown here is derived from an EMBL/GenBank/DDBJ whole genome shotgun (WGS) entry which is preliminary data.</text>
</comment>
<name>A0AA36MH56_CYLNA</name>
<dbReference type="AlphaFoldDB" id="A0AA36MH56"/>
<dbReference type="Gene3D" id="2.40.10.10">
    <property type="entry name" value="Trypsin-like serine proteases"/>
    <property type="match status" value="1"/>
</dbReference>
<dbReference type="EMBL" id="CATQJL010000326">
    <property type="protein sequence ID" value="CAJ0609950.1"/>
    <property type="molecule type" value="Genomic_DNA"/>
</dbReference>
<gene>
    <name evidence="2" type="ORF">CYNAS_LOCUS21933</name>
</gene>
<keyword evidence="1" id="KW-0732">Signal</keyword>
<proteinExistence type="predicted"/>
<dbReference type="InterPro" id="IPR009003">
    <property type="entry name" value="Peptidase_S1_PA"/>
</dbReference>
<keyword evidence="3" id="KW-1185">Reference proteome</keyword>
<organism evidence="2 3">
    <name type="scientific">Cylicocyclus nassatus</name>
    <name type="common">Nematode worm</name>
    <dbReference type="NCBI Taxonomy" id="53992"/>
    <lineage>
        <taxon>Eukaryota</taxon>
        <taxon>Metazoa</taxon>
        <taxon>Ecdysozoa</taxon>
        <taxon>Nematoda</taxon>
        <taxon>Chromadorea</taxon>
        <taxon>Rhabditida</taxon>
        <taxon>Rhabditina</taxon>
        <taxon>Rhabditomorpha</taxon>
        <taxon>Strongyloidea</taxon>
        <taxon>Strongylidae</taxon>
        <taxon>Cylicocyclus</taxon>
    </lineage>
</organism>
<protein>
    <recommendedName>
        <fullName evidence="4">Peptidase S1 domain-containing protein</fullName>
    </recommendedName>
</protein>
<feature type="chain" id="PRO_5041469704" description="Peptidase S1 domain-containing protein" evidence="1">
    <location>
        <begin position="17"/>
        <end position="286"/>
    </location>
</feature>
<dbReference type="SUPFAM" id="SSF50494">
    <property type="entry name" value="Trypsin-like serine proteases"/>
    <property type="match status" value="1"/>
</dbReference>
<feature type="signal peptide" evidence="1">
    <location>
        <begin position="1"/>
        <end position="16"/>
    </location>
</feature>
<evidence type="ECO:0000313" key="2">
    <source>
        <dbReference type="EMBL" id="CAJ0609950.1"/>
    </source>
</evidence>
<accession>A0AA36MH56</accession>
<dbReference type="InterPro" id="IPR043504">
    <property type="entry name" value="Peptidase_S1_PA_chymotrypsin"/>
</dbReference>
<reference evidence="2" key="1">
    <citation type="submission" date="2023-07" db="EMBL/GenBank/DDBJ databases">
        <authorList>
            <consortium name="CYATHOMIX"/>
        </authorList>
    </citation>
    <scope>NUCLEOTIDE SEQUENCE</scope>
    <source>
        <strain evidence="2">N/A</strain>
    </source>
</reference>
<evidence type="ECO:0000256" key="1">
    <source>
        <dbReference type="SAM" id="SignalP"/>
    </source>
</evidence>
<sequence length="286" mass="31828">MWLSICILCLLHLATCMRDVEEIEWNRSAYLVKTLAEAQDGDRVLGCTGTLITPSLVLTSSKCVDNTENNAVVIYAKGSRYRKRAVASITINGDFALLEFHPIKDELCPRSPAPVRLSRLPLNITLTAAPWEKVNLVDLPEAKCRMTGFETVSVSNFSFIHNVMQTPAQVVRDGDRLIVDVASGSPVCWDDIGLPLECLLPNKGWTQVGLLHSVIRNVDNRTNSTLTDCDDIRVLVFATFSDDTLPTMLENHAVQMFVTTKRCFTQAPVETTERELIDEEAQTSDE</sequence>
<evidence type="ECO:0000313" key="3">
    <source>
        <dbReference type="Proteomes" id="UP001176961"/>
    </source>
</evidence>
<dbReference type="Proteomes" id="UP001176961">
    <property type="component" value="Unassembled WGS sequence"/>
</dbReference>